<dbReference type="InterPro" id="IPR003593">
    <property type="entry name" value="AAA+_ATPase"/>
</dbReference>
<feature type="coiled-coil region" evidence="5">
    <location>
        <begin position="553"/>
        <end position="612"/>
    </location>
</feature>
<dbReference type="Pfam" id="PF12848">
    <property type="entry name" value="ABC_tran_Xtn"/>
    <property type="match status" value="1"/>
</dbReference>
<dbReference type="InterPro" id="IPR017871">
    <property type="entry name" value="ABC_transporter-like_CS"/>
</dbReference>
<organism evidence="7 8">
    <name type="scientific">Pseudorhodoplanes sinuspersici</name>
    <dbReference type="NCBI Taxonomy" id="1235591"/>
    <lineage>
        <taxon>Bacteria</taxon>
        <taxon>Pseudomonadati</taxon>
        <taxon>Pseudomonadota</taxon>
        <taxon>Alphaproteobacteria</taxon>
        <taxon>Hyphomicrobiales</taxon>
        <taxon>Pseudorhodoplanes</taxon>
    </lineage>
</organism>
<evidence type="ECO:0000313" key="8">
    <source>
        <dbReference type="Proteomes" id="UP000194137"/>
    </source>
</evidence>
<proteinExistence type="inferred from homology"/>
<keyword evidence="3" id="KW-0547">Nucleotide-binding</keyword>
<evidence type="ECO:0000256" key="6">
    <source>
        <dbReference type="SAM" id="MobiDB-lite"/>
    </source>
</evidence>
<dbReference type="GO" id="GO:0016887">
    <property type="term" value="F:ATP hydrolysis activity"/>
    <property type="evidence" value="ECO:0007669"/>
    <property type="project" value="InterPro"/>
</dbReference>
<evidence type="ECO:0000313" key="7">
    <source>
        <dbReference type="EMBL" id="ARQ02125.1"/>
    </source>
</evidence>
<keyword evidence="5" id="KW-0175">Coiled coil</keyword>
<dbReference type="PANTHER" id="PTHR19211:SF14">
    <property type="entry name" value="ATP-BINDING CASSETTE SUB-FAMILY F MEMBER 1"/>
    <property type="match status" value="1"/>
</dbReference>
<keyword evidence="2" id="KW-0677">Repeat</keyword>
<reference evidence="7 8" key="1">
    <citation type="submission" date="2017-05" db="EMBL/GenBank/DDBJ databases">
        <title>Full genome sequence of Pseudorhodoplanes sinuspersici.</title>
        <authorList>
            <person name="Dastgheib S.M.M."/>
            <person name="Shavandi M."/>
            <person name="Tirandaz H."/>
        </authorList>
    </citation>
    <scope>NUCLEOTIDE SEQUENCE [LARGE SCALE GENOMIC DNA]</scope>
    <source>
        <strain evidence="7 8">RIPI110</strain>
    </source>
</reference>
<evidence type="ECO:0000256" key="3">
    <source>
        <dbReference type="ARBA" id="ARBA00022741"/>
    </source>
</evidence>
<dbReference type="STRING" id="1235591.CAK95_25770"/>
<dbReference type="PROSITE" id="PS00211">
    <property type="entry name" value="ABC_TRANSPORTER_1"/>
    <property type="match status" value="2"/>
</dbReference>
<evidence type="ECO:0000256" key="2">
    <source>
        <dbReference type="ARBA" id="ARBA00022737"/>
    </source>
</evidence>
<dbReference type="OrthoDB" id="8133084at2"/>
<comment type="similarity">
    <text evidence="1">Belongs to the ABC transporter superfamily.</text>
</comment>
<dbReference type="GO" id="GO:0005524">
    <property type="term" value="F:ATP binding"/>
    <property type="evidence" value="ECO:0007669"/>
    <property type="project" value="UniProtKB-KW"/>
</dbReference>
<dbReference type="InterPro" id="IPR027417">
    <property type="entry name" value="P-loop_NTPase"/>
</dbReference>
<name>A0A1W6ZZE6_9HYPH</name>
<dbReference type="FunFam" id="3.40.50.300:FF:000011">
    <property type="entry name" value="Putative ABC transporter ATP-binding component"/>
    <property type="match status" value="1"/>
</dbReference>
<dbReference type="InterPro" id="IPR032781">
    <property type="entry name" value="ABC_tran_Xtn"/>
</dbReference>
<dbReference type="SMART" id="SM00382">
    <property type="entry name" value="AAA"/>
    <property type="match status" value="2"/>
</dbReference>
<evidence type="ECO:0000256" key="5">
    <source>
        <dbReference type="SAM" id="Coils"/>
    </source>
</evidence>
<dbReference type="KEGG" id="psin:CAK95_25770"/>
<dbReference type="CDD" id="cd03221">
    <property type="entry name" value="ABCF_EF-3"/>
    <property type="match status" value="2"/>
</dbReference>
<protein>
    <submittedName>
        <fullName evidence="7">Glycosyl transferase family 1</fullName>
    </submittedName>
</protein>
<dbReference type="PANTHER" id="PTHR19211">
    <property type="entry name" value="ATP-BINDING TRANSPORT PROTEIN-RELATED"/>
    <property type="match status" value="1"/>
</dbReference>
<accession>A0A1W6ZZE6</accession>
<dbReference type="GO" id="GO:0016740">
    <property type="term" value="F:transferase activity"/>
    <property type="evidence" value="ECO:0007669"/>
    <property type="project" value="UniProtKB-KW"/>
</dbReference>
<dbReference type="InterPro" id="IPR050611">
    <property type="entry name" value="ABCF"/>
</dbReference>
<dbReference type="RefSeq" id="WP_086090536.1">
    <property type="nucleotide sequence ID" value="NZ_CP021112.1"/>
</dbReference>
<evidence type="ECO:0000256" key="1">
    <source>
        <dbReference type="ARBA" id="ARBA00005417"/>
    </source>
</evidence>
<dbReference type="SUPFAM" id="SSF52540">
    <property type="entry name" value="P-loop containing nucleoside triphosphate hydrolases"/>
    <property type="match status" value="2"/>
</dbReference>
<keyword evidence="4" id="KW-0067">ATP-binding</keyword>
<gene>
    <name evidence="7" type="ORF">CAK95_25770</name>
</gene>
<sequence>MLNIENLSVRVAGRLLLDDATVRIPAGSRAGLVGRNGTGKTTLFNVLTGQLAAEGGNITVRQRAKVGRLLQEAPSGPDSLLDVVLNADTERKDLLEEAEHATDPQRIADIQMRLVDIDAHTAPARAAAILSGLGFSTQDQARAISEFSGGWRMRVALAAVLFTQPDLLLLDEPTNYLDLEGTLWLEDHLARYPHTVIVISHDRDLLDNAVDSILHLENGKLTFYRGSYSSFERQRREKQMQDAKFAKKQEAQRKHLQAFVDRFRAKASKARQAQSRLKMLAKLEPTSASVSDDVRPIILPAPDKLLSPPIIALDGVSVGYEPGKPILRNLSLRIDNDDRIALLGANGNGKSTLVKLLAERLPPMGGDITRADKLRIAYFAQHQLDELHEDQSVYEHVRRLMPDDPEAKVRAKAGAIGFSGPRADSPVSTLSGGEKARVMLGLATFHNPHLVILDEPTNHLDIDSRAALIEAINDYPGAVILVSHDRFLLEACVDRLWIVRDGKVGAYDGDLDDYRGLILSGNGSDARKNGSNKTASKPAAGSNKSTPQKRAQLASLRKRVASAEDKVKRLTTEIEKLDASLTTLFATDPAKAAQVAKARAEAAGKLERAEEEWLGASTELEEASA</sequence>
<dbReference type="EMBL" id="CP021112">
    <property type="protein sequence ID" value="ARQ02125.1"/>
    <property type="molecule type" value="Genomic_DNA"/>
</dbReference>
<keyword evidence="7" id="KW-0808">Transferase</keyword>
<dbReference type="Gene3D" id="3.40.50.300">
    <property type="entry name" value="P-loop containing nucleotide triphosphate hydrolases"/>
    <property type="match status" value="2"/>
</dbReference>
<dbReference type="PROSITE" id="PS50893">
    <property type="entry name" value="ABC_TRANSPORTER_2"/>
    <property type="match status" value="2"/>
</dbReference>
<dbReference type="Pfam" id="PF00005">
    <property type="entry name" value="ABC_tran"/>
    <property type="match status" value="2"/>
</dbReference>
<keyword evidence="8" id="KW-1185">Reference proteome</keyword>
<dbReference type="AlphaFoldDB" id="A0A1W6ZZE6"/>
<evidence type="ECO:0000256" key="4">
    <source>
        <dbReference type="ARBA" id="ARBA00022840"/>
    </source>
</evidence>
<dbReference type="Proteomes" id="UP000194137">
    <property type="component" value="Chromosome"/>
</dbReference>
<dbReference type="InterPro" id="IPR003439">
    <property type="entry name" value="ABC_transporter-like_ATP-bd"/>
</dbReference>
<feature type="region of interest" description="Disordered" evidence="6">
    <location>
        <begin position="522"/>
        <end position="549"/>
    </location>
</feature>